<proteinExistence type="predicted"/>
<organism evidence="1 2">
    <name type="scientific">Naganishia cerealis</name>
    <dbReference type="NCBI Taxonomy" id="610337"/>
    <lineage>
        <taxon>Eukaryota</taxon>
        <taxon>Fungi</taxon>
        <taxon>Dikarya</taxon>
        <taxon>Basidiomycota</taxon>
        <taxon>Agaricomycotina</taxon>
        <taxon>Tremellomycetes</taxon>
        <taxon>Filobasidiales</taxon>
        <taxon>Filobasidiaceae</taxon>
        <taxon>Naganishia</taxon>
    </lineage>
</organism>
<gene>
    <name evidence="1" type="ORF">QFC19_008014</name>
</gene>
<sequence>MSKPSEAVHSVSSRSSIDAVSKQPFVMTDDMLAKQEARKKTKLAKKAANRALDGGSHTASGATTPGASRILKRDWKYLNGKKTGDVKTFRLLTWNMLAQTLVRRELFPGSDCLRWGERRDMLAQELTEYEGDIICLQEVDRLDYMLPYLPNHKAIRASGPGKLHGLVILYNHHKFIVRSTKTVYYDEEFTQGDVHEEKKQTVSGNEGEDSKKERRSRWKKARGGTRQTKNIGLMAALEWVDNPNAGVVVGTTHLYAYERTRQILILMRAMKQFRQTVNPEWPAYAAGDFNTAPSEPAYRLLVDPGSPLEKEHLEQLDKSRVIHNSLEKVEEYVEVTLSAASAQQKDSTNGASASTPTEFVGVGIGGDDDDEKEEAGESEGEPGLLKNSRRPTEEDGILEGPELQKLAKEIFDREGVTSLYGSSRWVGEAEKELSYGGRGGRGKEGKDEAAWTSFTP</sequence>
<dbReference type="Proteomes" id="UP001241377">
    <property type="component" value="Unassembled WGS sequence"/>
</dbReference>
<comment type="caution">
    <text evidence="1">The sequence shown here is derived from an EMBL/GenBank/DDBJ whole genome shotgun (WGS) entry which is preliminary data.</text>
</comment>
<keyword evidence="2" id="KW-1185">Reference proteome</keyword>
<evidence type="ECO:0000313" key="2">
    <source>
        <dbReference type="Proteomes" id="UP001241377"/>
    </source>
</evidence>
<reference evidence="1" key="1">
    <citation type="submission" date="2023-04" db="EMBL/GenBank/DDBJ databases">
        <title>Draft Genome sequencing of Naganishia species isolated from polar environments using Oxford Nanopore Technology.</title>
        <authorList>
            <person name="Leo P."/>
            <person name="Venkateswaran K."/>
        </authorList>
    </citation>
    <scope>NUCLEOTIDE SEQUENCE</scope>
    <source>
        <strain evidence="1">MNA-CCFEE 5261</strain>
    </source>
</reference>
<name>A0ACC2V4Q2_9TREE</name>
<dbReference type="EMBL" id="JASBWR010000113">
    <property type="protein sequence ID" value="KAJ9094328.1"/>
    <property type="molecule type" value="Genomic_DNA"/>
</dbReference>
<accession>A0ACC2V4Q2</accession>
<evidence type="ECO:0000313" key="1">
    <source>
        <dbReference type="EMBL" id="KAJ9094328.1"/>
    </source>
</evidence>
<protein>
    <submittedName>
        <fullName evidence="1">Uncharacterized protein</fullName>
    </submittedName>
</protein>